<reference evidence="1 2" key="1">
    <citation type="journal article" date="2021" name="Commun. Biol.">
        <title>The genome of Shorea leprosula (Dipterocarpaceae) highlights the ecological relevance of drought in aseasonal tropical rainforests.</title>
        <authorList>
            <person name="Ng K.K.S."/>
            <person name="Kobayashi M.J."/>
            <person name="Fawcett J.A."/>
            <person name="Hatakeyama M."/>
            <person name="Paape T."/>
            <person name="Ng C.H."/>
            <person name="Ang C.C."/>
            <person name="Tnah L.H."/>
            <person name="Lee C.T."/>
            <person name="Nishiyama T."/>
            <person name="Sese J."/>
            <person name="O'Brien M.J."/>
            <person name="Copetti D."/>
            <person name="Mohd Noor M.I."/>
            <person name="Ong R.C."/>
            <person name="Putra M."/>
            <person name="Sireger I.Z."/>
            <person name="Indrioko S."/>
            <person name="Kosugi Y."/>
            <person name="Izuno A."/>
            <person name="Isagi Y."/>
            <person name="Lee S.L."/>
            <person name="Shimizu K.K."/>
        </authorList>
    </citation>
    <scope>NUCLEOTIDE SEQUENCE [LARGE SCALE GENOMIC DNA]</scope>
    <source>
        <strain evidence="1">214</strain>
    </source>
</reference>
<dbReference type="Proteomes" id="UP001054252">
    <property type="component" value="Unassembled WGS sequence"/>
</dbReference>
<dbReference type="AlphaFoldDB" id="A0AAV5JIC6"/>
<comment type="caution">
    <text evidence="1">The sequence shown here is derived from an EMBL/GenBank/DDBJ whole genome shotgun (WGS) entry which is preliminary data.</text>
</comment>
<gene>
    <name evidence="1" type="ORF">SLEP1_g22533</name>
</gene>
<sequence>MRCGLHLFFFLRCDHHLGCDFLRCDLHLIFCKMRYSSILLFEMGLSSRI</sequence>
<organism evidence="1 2">
    <name type="scientific">Rubroshorea leprosula</name>
    <dbReference type="NCBI Taxonomy" id="152421"/>
    <lineage>
        <taxon>Eukaryota</taxon>
        <taxon>Viridiplantae</taxon>
        <taxon>Streptophyta</taxon>
        <taxon>Embryophyta</taxon>
        <taxon>Tracheophyta</taxon>
        <taxon>Spermatophyta</taxon>
        <taxon>Magnoliopsida</taxon>
        <taxon>eudicotyledons</taxon>
        <taxon>Gunneridae</taxon>
        <taxon>Pentapetalae</taxon>
        <taxon>rosids</taxon>
        <taxon>malvids</taxon>
        <taxon>Malvales</taxon>
        <taxon>Dipterocarpaceae</taxon>
        <taxon>Rubroshorea</taxon>
    </lineage>
</organism>
<keyword evidence="2" id="KW-1185">Reference proteome</keyword>
<evidence type="ECO:0000313" key="2">
    <source>
        <dbReference type="Proteomes" id="UP001054252"/>
    </source>
</evidence>
<dbReference type="EMBL" id="BPVZ01000034">
    <property type="protein sequence ID" value="GKV11267.1"/>
    <property type="molecule type" value="Genomic_DNA"/>
</dbReference>
<proteinExistence type="predicted"/>
<protein>
    <submittedName>
        <fullName evidence="1">Uncharacterized protein</fullName>
    </submittedName>
</protein>
<evidence type="ECO:0000313" key="1">
    <source>
        <dbReference type="EMBL" id="GKV11267.1"/>
    </source>
</evidence>
<accession>A0AAV5JIC6</accession>
<name>A0AAV5JIC6_9ROSI</name>